<dbReference type="InterPro" id="IPR002110">
    <property type="entry name" value="Ankyrin_rpt"/>
</dbReference>
<dbReference type="Gene3D" id="1.25.40.20">
    <property type="entry name" value="Ankyrin repeat-containing domain"/>
    <property type="match status" value="1"/>
</dbReference>
<name>A0ABR2JQN0_9EUKA</name>
<dbReference type="PROSITE" id="PS50088">
    <property type="entry name" value="ANK_REPEAT"/>
    <property type="match status" value="1"/>
</dbReference>
<evidence type="ECO:0000313" key="4">
    <source>
        <dbReference type="EMBL" id="KAK8881022.1"/>
    </source>
</evidence>
<dbReference type="EMBL" id="JAPFFF010000010">
    <property type="protein sequence ID" value="KAK8881022.1"/>
    <property type="molecule type" value="Genomic_DNA"/>
</dbReference>
<keyword evidence="2 3" id="KW-0040">ANK repeat</keyword>
<reference evidence="4 5" key="1">
    <citation type="submission" date="2024-04" db="EMBL/GenBank/DDBJ databases">
        <title>Tritrichomonas musculus Genome.</title>
        <authorList>
            <person name="Alves-Ferreira E."/>
            <person name="Grigg M."/>
            <person name="Lorenzi H."/>
            <person name="Galac M."/>
        </authorList>
    </citation>
    <scope>NUCLEOTIDE SEQUENCE [LARGE SCALE GENOMIC DNA]</scope>
    <source>
        <strain evidence="4 5">EAF2021</strain>
    </source>
</reference>
<sequence length="210" mass="24425">MIKKGMSCKSLNNRSPLFESIINRNIEAVKFFVEIGEIDKAKDFYFACSHASYFDKLELLLDHISDEELYSQVDGSYAVHWICESGNLKIIEAALNRGINVNLLNKYGRTGLHNLNVHTSETDRIRIFELFVQHGFDINIKCVDQNGKEVNSLLGQIILDISLRPKEIEWLLKHGARTDVKIQNKNFTILEYVNRHRNRELKQIFHKYNT</sequence>
<evidence type="ECO:0000256" key="1">
    <source>
        <dbReference type="ARBA" id="ARBA00022737"/>
    </source>
</evidence>
<organism evidence="4 5">
    <name type="scientific">Tritrichomonas musculus</name>
    <dbReference type="NCBI Taxonomy" id="1915356"/>
    <lineage>
        <taxon>Eukaryota</taxon>
        <taxon>Metamonada</taxon>
        <taxon>Parabasalia</taxon>
        <taxon>Tritrichomonadida</taxon>
        <taxon>Tritrichomonadidae</taxon>
        <taxon>Tritrichomonas</taxon>
    </lineage>
</organism>
<proteinExistence type="predicted"/>
<dbReference type="SUPFAM" id="SSF48403">
    <property type="entry name" value="Ankyrin repeat"/>
    <property type="match status" value="1"/>
</dbReference>
<keyword evidence="1" id="KW-0677">Repeat</keyword>
<evidence type="ECO:0000256" key="2">
    <source>
        <dbReference type="ARBA" id="ARBA00023043"/>
    </source>
</evidence>
<comment type="caution">
    <text evidence="4">The sequence shown here is derived from an EMBL/GenBank/DDBJ whole genome shotgun (WGS) entry which is preliminary data.</text>
</comment>
<dbReference type="Proteomes" id="UP001470230">
    <property type="component" value="Unassembled WGS sequence"/>
</dbReference>
<evidence type="ECO:0000256" key="3">
    <source>
        <dbReference type="PROSITE-ProRule" id="PRU00023"/>
    </source>
</evidence>
<dbReference type="PANTHER" id="PTHR24180">
    <property type="entry name" value="CYCLIN-DEPENDENT KINASE INHIBITOR 2C-RELATED"/>
    <property type="match status" value="1"/>
</dbReference>
<dbReference type="SMART" id="SM00248">
    <property type="entry name" value="ANK"/>
    <property type="match status" value="3"/>
</dbReference>
<protein>
    <recommendedName>
        <fullName evidence="6">Ankyrin repeat protein</fullName>
    </recommendedName>
</protein>
<accession>A0ABR2JQN0</accession>
<feature type="repeat" description="ANK" evidence="3">
    <location>
        <begin position="74"/>
        <end position="106"/>
    </location>
</feature>
<dbReference type="InterPro" id="IPR036770">
    <property type="entry name" value="Ankyrin_rpt-contain_sf"/>
</dbReference>
<evidence type="ECO:0000313" key="5">
    <source>
        <dbReference type="Proteomes" id="UP001470230"/>
    </source>
</evidence>
<gene>
    <name evidence="4" type="ORF">M9Y10_003732</name>
</gene>
<dbReference type="Pfam" id="PF12796">
    <property type="entry name" value="Ank_2"/>
    <property type="match status" value="1"/>
</dbReference>
<keyword evidence="5" id="KW-1185">Reference proteome</keyword>
<evidence type="ECO:0008006" key="6">
    <source>
        <dbReference type="Google" id="ProtNLM"/>
    </source>
</evidence>
<dbReference type="PANTHER" id="PTHR24180:SF45">
    <property type="entry name" value="POLY [ADP-RIBOSE] POLYMERASE TANKYRASE"/>
    <property type="match status" value="1"/>
</dbReference>
<dbReference type="InterPro" id="IPR051637">
    <property type="entry name" value="Ank_repeat_dom-contain_49"/>
</dbReference>